<dbReference type="PANTHER" id="PTHR11972">
    <property type="entry name" value="NADPH OXIDASE"/>
    <property type="match status" value="1"/>
</dbReference>
<keyword evidence="1" id="KW-0560">Oxidoreductase</keyword>
<keyword evidence="2" id="KW-0472">Membrane</keyword>
<organism evidence="3 4">
    <name type="scientific">Xanthoceras sorbifolium</name>
    <dbReference type="NCBI Taxonomy" id="99658"/>
    <lineage>
        <taxon>Eukaryota</taxon>
        <taxon>Viridiplantae</taxon>
        <taxon>Streptophyta</taxon>
        <taxon>Embryophyta</taxon>
        <taxon>Tracheophyta</taxon>
        <taxon>Spermatophyta</taxon>
        <taxon>Magnoliopsida</taxon>
        <taxon>eudicotyledons</taxon>
        <taxon>Gunneridae</taxon>
        <taxon>Pentapetalae</taxon>
        <taxon>rosids</taxon>
        <taxon>malvids</taxon>
        <taxon>Sapindales</taxon>
        <taxon>Sapindaceae</taxon>
        <taxon>Xanthoceroideae</taxon>
        <taxon>Xanthoceras</taxon>
    </lineage>
</organism>
<evidence type="ECO:0000313" key="4">
    <source>
        <dbReference type="Proteomes" id="UP000827721"/>
    </source>
</evidence>
<protein>
    <submittedName>
        <fullName evidence="3">Uncharacterized protein</fullName>
    </submittedName>
</protein>
<dbReference type="InterPro" id="IPR050369">
    <property type="entry name" value="RBOH/FRE"/>
</dbReference>
<gene>
    <name evidence="3" type="ORF">JRO89_XS02G0289400</name>
</gene>
<reference evidence="3 4" key="1">
    <citation type="submission" date="2021-02" db="EMBL/GenBank/DDBJ databases">
        <title>Plant Genome Project.</title>
        <authorList>
            <person name="Zhang R.-G."/>
        </authorList>
    </citation>
    <scope>NUCLEOTIDE SEQUENCE [LARGE SCALE GENOMIC DNA]</scope>
    <source>
        <tissue evidence="3">Leaves</tissue>
    </source>
</reference>
<keyword evidence="2" id="KW-0812">Transmembrane</keyword>
<evidence type="ECO:0000313" key="3">
    <source>
        <dbReference type="EMBL" id="KAH7576098.1"/>
    </source>
</evidence>
<dbReference type="PANTHER" id="PTHR11972:SF69">
    <property type="entry name" value="FERRIC REDUCTION OXIDASE 6-RELATED"/>
    <property type="match status" value="1"/>
</dbReference>
<sequence length="193" mass="22124">MESSHKGNCFWDYSGPILVIACLYIAHLIISGEEHLERMKTSKHPRFNLWTFPVLVEGPFEVVSAAELIGIVLFVVFIVMAVYVYTIRNFNLLEEFQVPTKEQSVSMLELTGLRFGMIGLLCMVFLFLPVARGSVLLRLIDIPFEHATRYHVWLGHLTLYSSWPILCNWMGQFKGVSFTKTRNSGSKVPMYIE</sequence>
<name>A0ABQ8IHX1_9ROSI</name>
<evidence type="ECO:0000256" key="1">
    <source>
        <dbReference type="ARBA" id="ARBA00023002"/>
    </source>
</evidence>
<proteinExistence type="predicted"/>
<feature type="transmembrane region" description="Helical" evidence="2">
    <location>
        <begin position="107"/>
        <end position="128"/>
    </location>
</feature>
<keyword evidence="2" id="KW-1133">Transmembrane helix</keyword>
<comment type="caution">
    <text evidence="3">The sequence shown here is derived from an EMBL/GenBank/DDBJ whole genome shotgun (WGS) entry which is preliminary data.</text>
</comment>
<feature type="transmembrane region" description="Helical" evidence="2">
    <location>
        <begin position="13"/>
        <end position="30"/>
    </location>
</feature>
<dbReference type="Proteomes" id="UP000827721">
    <property type="component" value="Unassembled WGS sequence"/>
</dbReference>
<dbReference type="EMBL" id="JAFEMO010000002">
    <property type="protein sequence ID" value="KAH7576098.1"/>
    <property type="molecule type" value="Genomic_DNA"/>
</dbReference>
<keyword evidence="4" id="KW-1185">Reference proteome</keyword>
<feature type="transmembrane region" description="Helical" evidence="2">
    <location>
        <begin position="68"/>
        <end position="87"/>
    </location>
</feature>
<accession>A0ABQ8IHX1</accession>
<evidence type="ECO:0000256" key="2">
    <source>
        <dbReference type="SAM" id="Phobius"/>
    </source>
</evidence>